<dbReference type="GO" id="GO:0005634">
    <property type="term" value="C:nucleus"/>
    <property type="evidence" value="ECO:0007669"/>
    <property type="project" value="TreeGrafter"/>
</dbReference>
<dbReference type="Gene3D" id="3.30.40.10">
    <property type="entry name" value="Zinc/RING finger domain, C3HC4 (zinc finger)"/>
    <property type="match status" value="1"/>
</dbReference>
<gene>
    <name evidence="6" type="ORF">DYB31_012660</name>
    <name evidence="5" type="ORF">DYB34_007556</name>
</gene>
<name>A0A397EK46_APHAT</name>
<dbReference type="PANTHER" id="PTHR46569:SF1">
    <property type="entry name" value="E3 UBIQUITIN-PROTEIN LIGASE RFWD3-RELATED"/>
    <property type="match status" value="1"/>
</dbReference>
<evidence type="ECO:0000256" key="2">
    <source>
        <dbReference type="SAM" id="Coils"/>
    </source>
</evidence>
<dbReference type="SMART" id="SM00184">
    <property type="entry name" value="RING"/>
    <property type="match status" value="1"/>
</dbReference>
<proteinExistence type="predicted"/>
<dbReference type="VEuPathDB" id="FungiDB:H257_17001"/>
<dbReference type="GO" id="GO:0031297">
    <property type="term" value="P:replication fork processing"/>
    <property type="evidence" value="ECO:0007669"/>
    <property type="project" value="TreeGrafter"/>
</dbReference>
<feature type="compositionally biased region" description="Low complexity" evidence="3">
    <location>
        <begin position="61"/>
        <end position="80"/>
    </location>
</feature>
<protein>
    <recommendedName>
        <fullName evidence="4">RING-type domain-containing protein</fullName>
    </recommendedName>
</protein>
<dbReference type="GO" id="GO:0016567">
    <property type="term" value="P:protein ubiquitination"/>
    <property type="evidence" value="ECO:0007669"/>
    <property type="project" value="TreeGrafter"/>
</dbReference>
<dbReference type="PROSITE" id="PS50089">
    <property type="entry name" value="ZF_RING_2"/>
    <property type="match status" value="1"/>
</dbReference>
<feature type="region of interest" description="Disordered" evidence="3">
    <location>
        <begin position="232"/>
        <end position="255"/>
    </location>
</feature>
<dbReference type="Proteomes" id="UP000283543">
    <property type="component" value="Unassembled WGS sequence"/>
</dbReference>
<feature type="region of interest" description="Disordered" evidence="3">
    <location>
        <begin position="323"/>
        <end position="350"/>
    </location>
</feature>
<feature type="region of interest" description="Disordered" evidence="3">
    <location>
        <begin position="60"/>
        <end position="83"/>
    </location>
</feature>
<evidence type="ECO:0000313" key="7">
    <source>
        <dbReference type="Proteomes" id="UP000266196"/>
    </source>
</evidence>
<dbReference type="Pfam" id="PF13639">
    <property type="entry name" value="zf-RING_2"/>
    <property type="match status" value="1"/>
</dbReference>
<dbReference type="GO" id="GO:0008270">
    <property type="term" value="F:zinc ion binding"/>
    <property type="evidence" value="ECO:0007669"/>
    <property type="project" value="UniProtKB-KW"/>
</dbReference>
<dbReference type="InterPro" id="IPR013083">
    <property type="entry name" value="Znf_RING/FYVE/PHD"/>
</dbReference>
<feature type="compositionally biased region" description="Basic residues" evidence="3">
    <location>
        <begin position="240"/>
        <end position="250"/>
    </location>
</feature>
<evidence type="ECO:0000313" key="8">
    <source>
        <dbReference type="Proteomes" id="UP000283543"/>
    </source>
</evidence>
<reference evidence="7 8" key="1">
    <citation type="submission" date="2018-08" db="EMBL/GenBank/DDBJ databases">
        <title>Aphanomyces genome sequencing and annotation.</title>
        <authorList>
            <person name="Minardi D."/>
            <person name="Oidtmann B."/>
            <person name="Van Der Giezen M."/>
            <person name="Studholme D.J."/>
        </authorList>
    </citation>
    <scope>NUCLEOTIDE SEQUENCE [LARGE SCALE GENOMIC DNA]</scope>
    <source>
        <strain evidence="6 7">197901</strain>
        <strain evidence="5 8">Si</strain>
    </source>
</reference>
<comment type="caution">
    <text evidence="6">The sequence shown here is derived from an EMBL/GenBank/DDBJ whole genome shotgun (WGS) entry which is preliminary data.</text>
</comment>
<keyword evidence="1" id="KW-0862">Zinc</keyword>
<dbReference type="InterPro" id="IPR001841">
    <property type="entry name" value="Znf_RING"/>
</dbReference>
<dbReference type="EMBL" id="QUTB01012438">
    <property type="protein sequence ID" value="RHY34091.1"/>
    <property type="molecule type" value="Genomic_DNA"/>
</dbReference>
<dbReference type="Proteomes" id="UP000266196">
    <property type="component" value="Unassembled WGS sequence"/>
</dbReference>
<dbReference type="EMBL" id="QUTE01017400">
    <property type="protein sequence ID" value="RHY93287.1"/>
    <property type="molecule type" value="Genomic_DNA"/>
</dbReference>
<keyword evidence="1" id="KW-0479">Metal-binding</keyword>
<evidence type="ECO:0000256" key="3">
    <source>
        <dbReference type="SAM" id="MobiDB-lite"/>
    </source>
</evidence>
<dbReference type="GO" id="GO:0061630">
    <property type="term" value="F:ubiquitin protein ligase activity"/>
    <property type="evidence" value="ECO:0007669"/>
    <property type="project" value="TreeGrafter"/>
</dbReference>
<evidence type="ECO:0000256" key="1">
    <source>
        <dbReference type="PROSITE-ProRule" id="PRU00175"/>
    </source>
</evidence>
<feature type="compositionally biased region" description="Basic and acidic residues" evidence="3">
    <location>
        <begin position="323"/>
        <end position="332"/>
    </location>
</feature>
<evidence type="ECO:0000259" key="4">
    <source>
        <dbReference type="PROSITE" id="PS50089"/>
    </source>
</evidence>
<accession>A0A397EK46</accession>
<evidence type="ECO:0000313" key="6">
    <source>
        <dbReference type="EMBL" id="RHY93287.1"/>
    </source>
</evidence>
<keyword evidence="2" id="KW-0175">Coiled coil</keyword>
<dbReference type="AlphaFoldDB" id="A0A397EK46"/>
<dbReference type="PANTHER" id="PTHR46569">
    <property type="entry name" value="E3 UBIQUITIN-PROTEIN LIGASE TRAIP"/>
    <property type="match status" value="1"/>
</dbReference>
<feature type="domain" description="RING-type" evidence="4">
    <location>
        <begin position="6"/>
        <end position="45"/>
    </location>
</feature>
<organism evidence="6 7">
    <name type="scientific">Aphanomyces astaci</name>
    <name type="common">Crayfish plague agent</name>
    <dbReference type="NCBI Taxonomy" id="112090"/>
    <lineage>
        <taxon>Eukaryota</taxon>
        <taxon>Sar</taxon>
        <taxon>Stramenopiles</taxon>
        <taxon>Oomycota</taxon>
        <taxon>Saprolegniomycetes</taxon>
        <taxon>Saprolegniales</taxon>
        <taxon>Verrucalvaceae</taxon>
        <taxon>Aphanomyces</taxon>
    </lineage>
</organism>
<sequence length="350" mass="38985">MEEGDCTICLDPLLHELHALPCGHVFHGRCIHAALRAKKQCPQCRRQVVAQAPIRLFFKASTTTTGDGPSPSKSPSSPSGRRLDDVVATYETKLSLLRKQLHAMNAEREASKNDLKKWEEYGQKSQASYKNLASKHATLLRANETLTTDLRTAKQSIVALEATVTRAHADTATVQFLNTNDMNALESDLANPAMVISALKKANRFRMLQYEKVVQKLHVAKEQVNRLTEVAMQGGDAASPRRKKAHKRPHTAGPLPAFDVRQASMLASFHDVMPAAPGASNAQTVVTQGRQLHWMHREDLKPREIAHPISSRLVLHPRDMHKENHSLHDRSTKPKKAAPAHTNPITNWLR</sequence>
<keyword evidence="1" id="KW-0863">Zinc-finger</keyword>
<feature type="coiled-coil region" evidence="2">
    <location>
        <begin position="87"/>
        <end position="163"/>
    </location>
</feature>
<dbReference type="SUPFAM" id="SSF57850">
    <property type="entry name" value="RING/U-box"/>
    <property type="match status" value="1"/>
</dbReference>
<dbReference type="GO" id="GO:0090734">
    <property type="term" value="C:site of DNA damage"/>
    <property type="evidence" value="ECO:0007669"/>
    <property type="project" value="TreeGrafter"/>
</dbReference>
<evidence type="ECO:0000313" key="5">
    <source>
        <dbReference type="EMBL" id="RHY34091.1"/>
    </source>
</evidence>
<dbReference type="InterPro" id="IPR052639">
    <property type="entry name" value="TRAIP_ubiq-protein_ligase"/>
</dbReference>